<comment type="subcellular location">
    <subcellularLocation>
        <location evidence="11">Nucleus</location>
    </subcellularLocation>
    <subcellularLocation>
        <location evidence="11">Chromosome</location>
    </subcellularLocation>
</comment>
<dbReference type="InterPro" id="IPR013953">
    <property type="entry name" value="FACT_SPT16_M"/>
</dbReference>
<dbReference type="PANTHER" id="PTHR13980:SF15">
    <property type="entry name" value="FACT COMPLEX SUBUNIT SPT16"/>
    <property type="match status" value="1"/>
</dbReference>
<dbReference type="SMART" id="SM01286">
    <property type="entry name" value="SPT16"/>
    <property type="match status" value="1"/>
</dbReference>
<dbReference type="InterPro" id="IPR013719">
    <property type="entry name" value="RTT106/SPT16-like_middle_dom"/>
</dbReference>
<feature type="region of interest" description="Disordered" evidence="12">
    <location>
        <begin position="484"/>
        <end position="535"/>
    </location>
</feature>
<feature type="domain" description="Histone chaperone RTT106/FACT complex subunit SPT16-like middle" evidence="15">
    <location>
        <begin position="832"/>
        <end position="922"/>
    </location>
</feature>
<dbReference type="GO" id="GO:0006368">
    <property type="term" value="P:transcription elongation by RNA polymerase II"/>
    <property type="evidence" value="ECO:0007669"/>
    <property type="project" value="TreeGrafter"/>
</dbReference>
<dbReference type="GO" id="GO:0006260">
    <property type="term" value="P:DNA replication"/>
    <property type="evidence" value="ECO:0007669"/>
    <property type="project" value="UniProtKB-KW"/>
</dbReference>
<dbReference type="InterPro" id="IPR029148">
    <property type="entry name" value="FACT-SPT16_Nlobe"/>
</dbReference>
<dbReference type="GO" id="GO:0035101">
    <property type="term" value="C:FACT complex"/>
    <property type="evidence" value="ECO:0007669"/>
    <property type="project" value="UniProtKB-UniRule"/>
</dbReference>
<dbReference type="Pfam" id="PF14826">
    <property type="entry name" value="FACT-Spt16_Nlob"/>
    <property type="match status" value="1"/>
</dbReference>
<dbReference type="Pfam" id="PF24824">
    <property type="entry name" value="PH_SPT16"/>
    <property type="match status" value="1"/>
</dbReference>
<dbReference type="InterPro" id="IPR036005">
    <property type="entry name" value="Creatinase/aminopeptidase-like"/>
</dbReference>
<evidence type="ECO:0000256" key="1">
    <source>
        <dbReference type="ARBA" id="ARBA00010779"/>
    </source>
</evidence>
<feature type="domain" description="FACT complex subunit SPT16 N-terminal lobe" evidence="13">
    <location>
        <begin position="25"/>
        <end position="190"/>
    </location>
</feature>
<evidence type="ECO:0000256" key="9">
    <source>
        <dbReference type="ARBA" id="ARBA00023242"/>
    </source>
</evidence>
<evidence type="ECO:0000259" key="13">
    <source>
        <dbReference type="SMART" id="SM01285"/>
    </source>
</evidence>
<dbReference type="FunFam" id="3.40.350.10:FF:000006">
    <property type="entry name" value="FACT complex subunit SPT16"/>
    <property type="match status" value="1"/>
</dbReference>
<evidence type="ECO:0000256" key="8">
    <source>
        <dbReference type="ARBA" id="ARBA00023204"/>
    </source>
</evidence>
<evidence type="ECO:0000313" key="16">
    <source>
        <dbReference type="EMBL" id="KAG9459418.1"/>
    </source>
</evidence>
<evidence type="ECO:0000259" key="14">
    <source>
        <dbReference type="SMART" id="SM01286"/>
    </source>
</evidence>
<proteinExistence type="inferred from homology"/>
<dbReference type="Pfam" id="PF00557">
    <property type="entry name" value="Peptidase_M24"/>
    <property type="match status" value="1"/>
</dbReference>
<dbReference type="FunFam" id="2.30.29.210:FF:000002">
    <property type="entry name" value="FACT complex subunit SPT16"/>
    <property type="match status" value="1"/>
</dbReference>
<dbReference type="Pfam" id="PF08644">
    <property type="entry name" value="SPT16"/>
    <property type="match status" value="1"/>
</dbReference>
<dbReference type="SMART" id="SM01287">
    <property type="entry name" value="Rtt106"/>
    <property type="match status" value="1"/>
</dbReference>
<keyword evidence="17" id="KW-1185">Reference proteome</keyword>
<dbReference type="Pfam" id="PF21091">
    <property type="entry name" value="SPT16_C"/>
    <property type="match status" value="1"/>
</dbReference>
<keyword evidence="3 11" id="KW-0235">DNA replication</keyword>
<dbReference type="FunFam" id="2.30.29.30:FF:000017">
    <property type="entry name" value="FACT complex subunit SPT16"/>
    <property type="match status" value="1"/>
</dbReference>
<organism evidence="16 17">
    <name type="scientific">Aristolochia fimbriata</name>
    <name type="common">White veined hardy Dutchman's pipe vine</name>
    <dbReference type="NCBI Taxonomy" id="158543"/>
    <lineage>
        <taxon>Eukaryota</taxon>
        <taxon>Viridiplantae</taxon>
        <taxon>Streptophyta</taxon>
        <taxon>Embryophyta</taxon>
        <taxon>Tracheophyta</taxon>
        <taxon>Spermatophyta</taxon>
        <taxon>Magnoliopsida</taxon>
        <taxon>Magnoliidae</taxon>
        <taxon>Piperales</taxon>
        <taxon>Aristolochiaceae</taxon>
        <taxon>Aristolochia</taxon>
    </lineage>
</organism>
<feature type="compositionally biased region" description="Basic and acidic residues" evidence="12">
    <location>
        <begin position="1009"/>
        <end position="1031"/>
    </location>
</feature>
<comment type="function">
    <text evidence="11">Component of the FACT complex, a general chromatin factor that acts to reorganize nucleosomes. The FACT complex is involved in multiple processes that require DNA as a template such as mRNA elongation, DNA replication and DNA repair. During transcription elongation the FACT complex acts as a histone chaperone that both destabilizes and restores nucleosomal structure. It facilitates the passage of RNA polymerase II and transcription by promoting the dissociation of one histone H2A-H2B dimer from the nucleosome, then subsequently promotes the reestablishment of the nucleosome following the passage of RNA polymerase II.</text>
</comment>
<evidence type="ECO:0000256" key="6">
    <source>
        <dbReference type="ARBA" id="ARBA00023054"/>
    </source>
</evidence>
<feature type="region of interest" description="Disordered" evidence="12">
    <location>
        <begin position="1"/>
        <end position="21"/>
    </location>
</feature>
<keyword evidence="5 11" id="KW-0805">Transcription regulation</keyword>
<gene>
    <name evidence="16" type="ORF">H6P81_003926</name>
</gene>
<feature type="domain" description="FACT complex subunit SPT16 middle" evidence="14">
    <location>
        <begin position="553"/>
        <end position="707"/>
    </location>
</feature>
<dbReference type="GO" id="GO:0006281">
    <property type="term" value="P:DNA repair"/>
    <property type="evidence" value="ECO:0007669"/>
    <property type="project" value="UniProtKB-UniRule"/>
</dbReference>
<evidence type="ECO:0000259" key="15">
    <source>
        <dbReference type="SMART" id="SM01287"/>
    </source>
</evidence>
<dbReference type="GO" id="GO:0031491">
    <property type="term" value="F:nucleosome binding"/>
    <property type="evidence" value="ECO:0007669"/>
    <property type="project" value="TreeGrafter"/>
</dbReference>
<feature type="region of interest" description="Disordered" evidence="12">
    <location>
        <begin position="771"/>
        <end position="791"/>
    </location>
</feature>
<keyword evidence="2 11" id="KW-0158">Chromosome</keyword>
<dbReference type="Gene3D" id="3.90.230.10">
    <property type="entry name" value="Creatinase/methionine aminopeptidase superfamily"/>
    <property type="match status" value="1"/>
</dbReference>
<evidence type="ECO:0000256" key="7">
    <source>
        <dbReference type="ARBA" id="ARBA00023163"/>
    </source>
</evidence>
<dbReference type="Gene3D" id="3.40.350.10">
    <property type="entry name" value="Creatinase/prolidase N-terminal domain"/>
    <property type="match status" value="1"/>
</dbReference>
<evidence type="ECO:0000256" key="2">
    <source>
        <dbReference type="ARBA" id="ARBA00022454"/>
    </source>
</evidence>
<dbReference type="InterPro" id="IPR040258">
    <property type="entry name" value="Spt16"/>
</dbReference>
<protein>
    <recommendedName>
        <fullName evidence="11">FACT complex subunit</fullName>
    </recommendedName>
</protein>
<dbReference type="InterPro" id="IPR011993">
    <property type="entry name" value="PH-like_dom_sf"/>
</dbReference>
<dbReference type="AlphaFoldDB" id="A0AAV7FET2"/>
<keyword evidence="4 11" id="KW-0227">DNA damage</keyword>
<keyword evidence="7 11" id="KW-0804">Transcription</keyword>
<evidence type="ECO:0000256" key="4">
    <source>
        <dbReference type="ARBA" id="ARBA00022763"/>
    </source>
</evidence>
<dbReference type="Gene3D" id="2.30.29.150">
    <property type="match status" value="1"/>
</dbReference>
<sequence>MADHRNGNAKPPEKNAGGTGNTYTINLETFQKRLKMFYSHWKDHKVDLWGGADALAIATPPASEDLRYLKSSALNIWLLGYEFPETVMVFMSKQIHFLCSQKKASLLATLKKSTKEAVGAEVIIHVKAKIDDGTGLMEEIFRAIRSQSNGHNDLVVGYIAKEAPEGKLLETWTEKLKGAKFQLNDITNGFSELFAVKDPSELTNLKKAAYLTSHVMKNFVVPKLEKIIDEEQKVFHSTLMDDTEKAILDPSKVKVKLKAENVDICYPPIFQSGGEFDLKPSASSNDENLYYDSTSVIICAVGSRYNSYCSNIARTFLIDANPVQSKAYGVLLKAQEAAISVMKPGNKISTVYQAALSVVEKEAPELTPHLTKSAGTGIGLEFRESGLSLNAKNDRMLKAGMVFNVSLGFQNLQAETSNPKTGKFSLLLADTVIIGDKPEVATSFSSKALKDVAYSFNEEEEEEEVPKVKAKNNRNEMFLSKATLRSDNQEMSKEELRRQHQAELARQKNEETARRLAGEGPASGDGRGAARPSSDLVAYKNVNDIPPSRELMIQVDQRNEAILLPVYGSMVPFHIAMVKSVTSQQDSNRNCYIRIILNVPGTPFNPHDANSLKHQGAIYLKEVSFRSKDPRHISEIVQSIKTLRRQVASRESERAERATLVTQEKLQLSGSKFKPMKLPDLWIRPPFGGRGRKLPGTLEAHVNGFRYGTSRPDERVDIMYGNVKHAFFQPAEKEMITLLHFHLHNHIMVGNKKTKDVQFFVEVMDVVQTLGGGRRSANDPDEIEEEQRERDRKNKINMDFQNFVNRVNDLWGQPQFRGLDLEFDQPLRELGFHGVPHKASVFIVPTSTCLVELTETPFLVVTLGEIEIVNLERVGLGQKNFDMTIVFKDFKRDVLRIDSIPSSSLDGIKEWLDTTDLKYYESRLNLNWRPILKQITDDPEKFIEDGGWEFLNMEASDSESENTEESDKGYEPSGTEPESGSEEEASDSESLVESEDDEEEDSEEDSEEEKGKTWEELEREASNADREKGDESDSEEERKRRKMKALGKARIPDRRDSRAPPPKKSKFR</sequence>
<dbReference type="FunFam" id="3.90.230.10:FF:000005">
    <property type="entry name" value="FACT complex subunit spt16"/>
    <property type="match status" value="1"/>
</dbReference>
<comment type="similarity">
    <text evidence="1 11">Belongs to the peptidase M24 family. SPT16 subfamily.</text>
</comment>
<keyword evidence="6" id="KW-0175">Coiled coil</keyword>
<dbReference type="InterPro" id="IPR033825">
    <property type="entry name" value="Spt16_M24"/>
</dbReference>
<dbReference type="InterPro" id="IPR029149">
    <property type="entry name" value="Creatin/AminoP/Spt16_N"/>
</dbReference>
<evidence type="ECO:0000256" key="5">
    <source>
        <dbReference type="ARBA" id="ARBA00023015"/>
    </source>
</evidence>
<name>A0AAV7FET2_ARIFI</name>
<dbReference type="FunFam" id="2.30.29.150:FF:000004">
    <property type="entry name" value="FACT complex subunit SPT16"/>
    <property type="match status" value="1"/>
</dbReference>
<accession>A0AAV7FET2</accession>
<dbReference type="SMART" id="SM01285">
    <property type="entry name" value="FACT-Spt16_Nlob"/>
    <property type="match status" value="1"/>
</dbReference>
<feature type="region of interest" description="Disordered" evidence="12">
    <location>
        <begin position="954"/>
        <end position="1068"/>
    </location>
</feature>
<dbReference type="PANTHER" id="PTHR13980">
    <property type="entry name" value="CDC68 RELATED"/>
    <property type="match status" value="1"/>
</dbReference>
<evidence type="ECO:0000256" key="12">
    <source>
        <dbReference type="SAM" id="MobiDB-lite"/>
    </source>
</evidence>
<keyword evidence="8 11" id="KW-0234">DNA repair</keyword>
<evidence type="ECO:0000313" key="17">
    <source>
        <dbReference type="Proteomes" id="UP000825729"/>
    </source>
</evidence>
<dbReference type="Proteomes" id="UP000825729">
    <property type="component" value="Unassembled WGS sequence"/>
</dbReference>
<dbReference type="Gene3D" id="2.30.29.210">
    <property type="entry name" value="FACT complex subunit Spt16p/Cdc68p"/>
    <property type="match status" value="1"/>
</dbReference>
<dbReference type="InterPro" id="IPR056595">
    <property type="entry name" value="Fact-SPT16_PH"/>
</dbReference>
<comment type="subunit">
    <text evidence="10">Component of the FACT complex, a stable heterodimer of SPT16 and SSRP.</text>
</comment>
<feature type="compositionally biased region" description="Basic and acidic residues" evidence="12">
    <location>
        <begin position="487"/>
        <end position="517"/>
    </location>
</feature>
<dbReference type="InterPro" id="IPR000994">
    <property type="entry name" value="Pept_M24"/>
</dbReference>
<keyword evidence="9 11" id="KW-0539">Nucleus</keyword>
<comment type="caution">
    <text evidence="16">The sequence shown here is derived from an EMBL/GenBank/DDBJ whole genome shotgun (WGS) entry which is preliminary data.</text>
</comment>
<evidence type="ECO:0000256" key="11">
    <source>
        <dbReference type="RuleBase" id="RU367052"/>
    </source>
</evidence>
<dbReference type="EMBL" id="JAINDJ010000002">
    <property type="protein sequence ID" value="KAG9459418.1"/>
    <property type="molecule type" value="Genomic_DNA"/>
</dbReference>
<evidence type="ECO:0000256" key="10">
    <source>
        <dbReference type="ARBA" id="ARBA00062995"/>
    </source>
</evidence>
<feature type="compositionally biased region" description="Acidic residues" evidence="12">
    <location>
        <begin position="979"/>
        <end position="1008"/>
    </location>
</feature>
<evidence type="ECO:0000256" key="3">
    <source>
        <dbReference type="ARBA" id="ARBA00022705"/>
    </source>
</evidence>
<dbReference type="SUPFAM" id="SSF55920">
    <property type="entry name" value="Creatinase/aminopeptidase"/>
    <property type="match status" value="1"/>
</dbReference>
<reference evidence="16 17" key="1">
    <citation type="submission" date="2021-07" db="EMBL/GenBank/DDBJ databases">
        <title>The Aristolochia fimbriata genome: insights into angiosperm evolution, floral development and chemical biosynthesis.</title>
        <authorList>
            <person name="Jiao Y."/>
        </authorList>
    </citation>
    <scope>NUCLEOTIDE SEQUENCE [LARGE SCALE GENOMIC DNA]</scope>
    <source>
        <strain evidence="16">IBCAS-2021</strain>
        <tissue evidence="16">Leaf</tissue>
    </source>
</reference>
<dbReference type="InterPro" id="IPR048969">
    <property type="entry name" value="FACT_SPT16_C"/>
</dbReference>
<dbReference type="Pfam" id="PF08512">
    <property type="entry name" value="Rttp106-like_middle"/>
    <property type="match status" value="1"/>
</dbReference>
<dbReference type="CDD" id="cd01091">
    <property type="entry name" value="CDC68-like"/>
    <property type="match status" value="1"/>
</dbReference>
<dbReference type="Gene3D" id="2.30.29.30">
    <property type="entry name" value="Pleckstrin-homology domain (PH domain)/Phosphotyrosine-binding domain (PTB)"/>
    <property type="match status" value="1"/>
</dbReference>